<accession>A0A3P7XE40</accession>
<evidence type="ECO:0000313" key="2">
    <source>
        <dbReference type="EMBL" id="VDO72551.1"/>
    </source>
</evidence>
<feature type="region of interest" description="Disordered" evidence="1">
    <location>
        <begin position="1"/>
        <end position="29"/>
    </location>
</feature>
<evidence type="ECO:0000256" key="1">
    <source>
        <dbReference type="SAM" id="MobiDB-lite"/>
    </source>
</evidence>
<feature type="region of interest" description="Disordered" evidence="1">
    <location>
        <begin position="192"/>
        <end position="239"/>
    </location>
</feature>
<dbReference type="AlphaFoldDB" id="A0A3P7XE40"/>
<protein>
    <submittedName>
        <fullName evidence="2 4">Uncharacterized protein</fullName>
    </submittedName>
</protein>
<sequence>MQKSDSSVRGQRQFSEIARRRAQDMEQSHKEKIVLQFVEKENRHRPTLPPLESLDNSAQDRLLSTGAEFSCYGEPAALNSNGPCFGIGELLEEFAALSTYTPPPTPASATSSTTLSITNACCNGARSDSQSSADSVTRPISVHIPNVSPPSSVTSSSLAAFAFANANFASGRNPSAFGSEVGASLSSLNTSMSHDDSLLKSRSDSGSSVVSLSRSSSMQSSSGRGSVSTQNGPSNVLPRARRRSPMCRFCYERYARMCLDSRQPIPATYDRGMWHGHNMKERGLVTRSLRDRLHAVLTPIADNPYSRSLGEINRNR</sequence>
<gene>
    <name evidence="2" type="ORF">HPBE_LOCUS7511</name>
</gene>
<feature type="compositionally biased region" description="Polar residues" evidence="1">
    <location>
        <begin position="1"/>
        <end position="14"/>
    </location>
</feature>
<evidence type="ECO:0000313" key="4">
    <source>
        <dbReference type="WBParaSite" id="HPBE_0000751001-mRNA-1"/>
    </source>
</evidence>
<dbReference type="OrthoDB" id="5864971at2759"/>
<feature type="compositionally biased region" description="Basic and acidic residues" evidence="1">
    <location>
        <begin position="193"/>
        <end position="203"/>
    </location>
</feature>
<proteinExistence type="predicted"/>
<dbReference type="WBParaSite" id="HPBE_0000751001-mRNA-1">
    <property type="protein sequence ID" value="HPBE_0000751001-mRNA-1"/>
    <property type="gene ID" value="HPBE_0000751001"/>
</dbReference>
<keyword evidence="3" id="KW-1185">Reference proteome</keyword>
<reference evidence="4" key="2">
    <citation type="submission" date="2019-09" db="UniProtKB">
        <authorList>
            <consortium name="WormBaseParasite"/>
        </authorList>
    </citation>
    <scope>IDENTIFICATION</scope>
</reference>
<organism evidence="2">
    <name type="scientific">Heligmosomoides polygyrus</name>
    <name type="common">Parasitic roundworm</name>
    <dbReference type="NCBI Taxonomy" id="6339"/>
    <lineage>
        <taxon>Eukaryota</taxon>
        <taxon>Metazoa</taxon>
        <taxon>Ecdysozoa</taxon>
        <taxon>Nematoda</taxon>
        <taxon>Chromadorea</taxon>
        <taxon>Rhabditida</taxon>
        <taxon>Rhabditina</taxon>
        <taxon>Rhabditomorpha</taxon>
        <taxon>Strongyloidea</taxon>
        <taxon>Heligmosomidae</taxon>
        <taxon>Heligmosomoides</taxon>
    </lineage>
</organism>
<reference evidence="2 3" key="1">
    <citation type="submission" date="2018-11" db="EMBL/GenBank/DDBJ databases">
        <authorList>
            <consortium name="Pathogen Informatics"/>
        </authorList>
    </citation>
    <scope>NUCLEOTIDE SEQUENCE [LARGE SCALE GENOMIC DNA]</scope>
</reference>
<name>A0A3P7XE40_HELPZ</name>
<feature type="compositionally biased region" description="Low complexity" evidence="1">
    <location>
        <begin position="204"/>
        <end position="228"/>
    </location>
</feature>
<feature type="compositionally biased region" description="Basic and acidic residues" evidence="1">
    <location>
        <begin position="17"/>
        <end position="29"/>
    </location>
</feature>
<dbReference type="Proteomes" id="UP000050761">
    <property type="component" value="Unassembled WGS sequence"/>
</dbReference>
<dbReference type="EMBL" id="UZAH01025906">
    <property type="protein sequence ID" value="VDO72551.1"/>
    <property type="molecule type" value="Genomic_DNA"/>
</dbReference>
<evidence type="ECO:0000313" key="3">
    <source>
        <dbReference type="Proteomes" id="UP000050761"/>
    </source>
</evidence>